<sequence>MQIPFRSQRGSLRVTASRPEKNKAHHGVRLGATGGHLSESSRKKQQQLVYFSKAHQVPDSSLQLVQENTRVSEEESRLQIQQQIRAKGLPTDTAQTFVTQL</sequence>
<proteinExistence type="predicted"/>
<dbReference type="AlphaFoldDB" id="A0A4Z2G758"/>
<comment type="caution">
    <text evidence="2">The sequence shown here is derived from an EMBL/GenBank/DDBJ whole genome shotgun (WGS) entry which is preliminary data.</text>
</comment>
<evidence type="ECO:0000313" key="2">
    <source>
        <dbReference type="EMBL" id="TNN49349.1"/>
    </source>
</evidence>
<evidence type="ECO:0000313" key="3">
    <source>
        <dbReference type="Proteomes" id="UP000314294"/>
    </source>
</evidence>
<gene>
    <name evidence="2" type="ORF">EYF80_040459</name>
</gene>
<keyword evidence="3" id="KW-1185">Reference proteome</keyword>
<dbReference type="EMBL" id="SRLO01000660">
    <property type="protein sequence ID" value="TNN49349.1"/>
    <property type="molecule type" value="Genomic_DNA"/>
</dbReference>
<protein>
    <submittedName>
        <fullName evidence="2">Uncharacterized protein</fullName>
    </submittedName>
</protein>
<dbReference type="Proteomes" id="UP000314294">
    <property type="component" value="Unassembled WGS sequence"/>
</dbReference>
<name>A0A4Z2G758_9TELE</name>
<evidence type="ECO:0000256" key="1">
    <source>
        <dbReference type="SAM" id="MobiDB-lite"/>
    </source>
</evidence>
<organism evidence="2 3">
    <name type="scientific">Liparis tanakae</name>
    <name type="common">Tanaka's snailfish</name>
    <dbReference type="NCBI Taxonomy" id="230148"/>
    <lineage>
        <taxon>Eukaryota</taxon>
        <taxon>Metazoa</taxon>
        <taxon>Chordata</taxon>
        <taxon>Craniata</taxon>
        <taxon>Vertebrata</taxon>
        <taxon>Euteleostomi</taxon>
        <taxon>Actinopterygii</taxon>
        <taxon>Neopterygii</taxon>
        <taxon>Teleostei</taxon>
        <taxon>Neoteleostei</taxon>
        <taxon>Acanthomorphata</taxon>
        <taxon>Eupercaria</taxon>
        <taxon>Perciformes</taxon>
        <taxon>Cottioidei</taxon>
        <taxon>Cottales</taxon>
        <taxon>Liparidae</taxon>
        <taxon>Liparis</taxon>
    </lineage>
</organism>
<accession>A0A4Z2G758</accession>
<feature type="region of interest" description="Disordered" evidence="1">
    <location>
        <begin position="1"/>
        <end position="45"/>
    </location>
</feature>
<reference evidence="2 3" key="1">
    <citation type="submission" date="2019-03" db="EMBL/GenBank/DDBJ databases">
        <title>First draft genome of Liparis tanakae, snailfish: a comprehensive survey of snailfish specific genes.</title>
        <authorList>
            <person name="Kim W."/>
            <person name="Song I."/>
            <person name="Jeong J.-H."/>
            <person name="Kim D."/>
            <person name="Kim S."/>
            <person name="Ryu S."/>
            <person name="Song J.Y."/>
            <person name="Lee S.K."/>
        </authorList>
    </citation>
    <scope>NUCLEOTIDE SEQUENCE [LARGE SCALE GENOMIC DNA]</scope>
    <source>
        <tissue evidence="2">Muscle</tissue>
    </source>
</reference>